<dbReference type="EMBL" id="CP124535">
    <property type="protein sequence ID" value="WGV14622.1"/>
    <property type="molecule type" value="Genomic_DNA"/>
</dbReference>
<feature type="region of interest" description="Disordered" evidence="1">
    <location>
        <begin position="27"/>
        <end position="75"/>
    </location>
</feature>
<dbReference type="PRINTS" id="PR00313">
    <property type="entry name" value="CABNDNGRPT"/>
</dbReference>
<organism evidence="3 4">
    <name type="scientific">Fuscovulum ytuae</name>
    <dbReference type="NCBI Taxonomy" id="3042299"/>
    <lineage>
        <taxon>Bacteria</taxon>
        <taxon>Pseudomonadati</taxon>
        <taxon>Pseudomonadota</taxon>
        <taxon>Alphaproteobacteria</taxon>
        <taxon>Rhodobacterales</taxon>
        <taxon>Paracoccaceae</taxon>
        <taxon>Fuscovulum</taxon>
    </lineage>
</organism>
<reference evidence="3 4" key="1">
    <citation type="submission" date="2023-04" db="EMBL/GenBank/DDBJ databases">
        <title>YMD61, complete Genome.</title>
        <authorList>
            <person name="Zhang J."/>
        </authorList>
    </citation>
    <scope>NUCLEOTIDE SEQUENCE [LARGE SCALE GENOMIC DNA]</scope>
    <source>
        <strain evidence="3 4">YMD61</strain>
    </source>
</reference>
<dbReference type="RefSeq" id="WP_281463745.1">
    <property type="nucleotide sequence ID" value="NZ_CP124535.1"/>
</dbReference>
<keyword evidence="2" id="KW-0732">Signal</keyword>
<dbReference type="InterPro" id="IPR011049">
    <property type="entry name" value="Serralysin-like_metalloprot_C"/>
</dbReference>
<dbReference type="SUPFAM" id="SSF51120">
    <property type="entry name" value="beta-Roll"/>
    <property type="match status" value="1"/>
</dbReference>
<accession>A0ABY8Q2V8</accession>
<dbReference type="Proteomes" id="UP001230978">
    <property type="component" value="Chromosome"/>
</dbReference>
<evidence type="ECO:0000313" key="4">
    <source>
        <dbReference type="Proteomes" id="UP001230978"/>
    </source>
</evidence>
<evidence type="ECO:0000256" key="2">
    <source>
        <dbReference type="SAM" id="SignalP"/>
    </source>
</evidence>
<feature type="signal peptide" evidence="2">
    <location>
        <begin position="1"/>
        <end position="19"/>
    </location>
</feature>
<proteinExistence type="predicted"/>
<evidence type="ECO:0000256" key="1">
    <source>
        <dbReference type="SAM" id="MobiDB-lite"/>
    </source>
</evidence>
<dbReference type="Gene3D" id="2.160.20.160">
    <property type="match status" value="3"/>
</dbReference>
<keyword evidence="4" id="KW-1185">Reference proteome</keyword>
<evidence type="ECO:0000313" key="3">
    <source>
        <dbReference type="EMBL" id="WGV14622.1"/>
    </source>
</evidence>
<sequence length="692" mass="71523">MGFFLLAGLFAAAAGVSFMMDDDDDDAAVPDGTNSPSARNAGGGSVDDGADDDDNDTPSGPRGTAGGDELILTGDDSVHALGGDDTLSARGSGTAYGDVGRDTLTISDRSIGYGGFGKDLLKGADNSVLFGGENNDEFIQTDQSFAYGGAGSDFFSTEGSSTAYGGDDNDGFAAADSSVVYGDSGDDWLRTFDSSTAYGGNGDDWLTAVEDSTAYGGAGDDTLRGTVNTTLYGNNGDDQLTFLPGLVLGMPNDPSETGAGKLFGGSGNDRLNMGLTLSSQDEPIEFFGGIGDDIVIIRKGVHGFGDAGNDTLLADIGGEITGGVGNDLFYVQTLENSFAPDPSNTTTITDFTKSQDRIQVDMQGTPSALDLTDDGIDTTLSIVWEEPYVGPFDTVPNISTIIVKGVTGLKLDDFTFSRGTVSAFLADAPPPPTEGLYDSITTGTGAADTITLAGDQPLAMMGAGNDSVTGGDSARAGRVGLGDGDDIYLDSDGRSVVFGGAGNDSFISDGTFAPSAQDNFFEDEFFGGDGDDSAMLRDDPSAPATELRSVRVLMNMGAGNDVVTADLNYAQGLEIGDGSGDDTIRAWMGSTVISGEGNDSITFGIAEDHVIAGRAPAEVRDLSESDQLILDIDKDLTGALTTRYFPVDPLDDINDDPYTEILVGDDRVAIIWNQNLALDDPRLTINRGVAFA</sequence>
<name>A0ABY8Q2V8_9RHOB</name>
<gene>
    <name evidence="3" type="ORF">QF092_09925</name>
</gene>
<evidence type="ECO:0008006" key="5">
    <source>
        <dbReference type="Google" id="ProtNLM"/>
    </source>
</evidence>
<feature type="chain" id="PRO_5045859080" description="Calcium-binding protein" evidence="2">
    <location>
        <begin position="20"/>
        <end position="692"/>
    </location>
</feature>
<protein>
    <recommendedName>
        <fullName evidence="5">Calcium-binding protein</fullName>
    </recommendedName>
</protein>